<dbReference type="EMBL" id="JAKNSF020000021">
    <property type="protein sequence ID" value="KAK7731856.1"/>
    <property type="molecule type" value="Genomic_DNA"/>
</dbReference>
<comment type="caution">
    <text evidence="8">The sequence shown here is derived from an EMBL/GenBank/DDBJ whole genome shotgun (WGS) entry which is preliminary data.</text>
</comment>
<sequence>MLRQIPIRTATAAPSRLLFRPSFVASSRFLTTAPTATSQTPPTPSPSSPASSTATSPQRKQLTYLVERTPSKHLSVYNDARAGGTKKQTVVKKIVGDARALRDEIVEELQFPRDDVKINPITGHIKIKGFHADKVQKWLEARGF</sequence>
<dbReference type="Pfam" id="PF05046">
    <property type="entry name" value="Img2"/>
    <property type="match status" value="1"/>
</dbReference>
<comment type="subcellular location">
    <subcellularLocation>
        <location evidence="1">Mitochondrion</location>
    </subcellularLocation>
</comment>
<dbReference type="InterPro" id="IPR007740">
    <property type="entry name" value="Ribosomal_mL49"/>
</dbReference>
<evidence type="ECO:0000256" key="4">
    <source>
        <dbReference type="ARBA" id="ARBA00023128"/>
    </source>
</evidence>
<dbReference type="PANTHER" id="PTHR13477:SF0">
    <property type="entry name" value="LARGE RIBOSOMAL SUBUNIT PROTEIN ML49"/>
    <property type="match status" value="1"/>
</dbReference>
<reference evidence="8 9" key="1">
    <citation type="submission" date="2024-02" db="EMBL/GenBank/DDBJ databases">
        <title>De novo assembly and annotation of 12 fungi associated with fruit tree decline syndrome in Ontario, Canada.</title>
        <authorList>
            <person name="Sulman M."/>
            <person name="Ellouze W."/>
            <person name="Ilyukhin E."/>
        </authorList>
    </citation>
    <scope>NUCLEOTIDE SEQUENCE [LARGE SCALE GENOMIC DNA]</scope>
    <source>
        <strain evidence="8 9">M169</strain>
    </source>
</reference>
<keyword evidence="9" id="KW-1185">Reference proteome</keyword>
<evidence type="ECO:0000256" key="5">
    <source>
        <dbReference type="ARBA" id="ARBA00023274"/>
    </source>
</evidence>
<dbReference type="PANTHER" id="PTHR13477">
    <property type="entry name" value="MITOCHONDRIAL 39S RIBOSOMAL PROTEIN L49"/>
    <property type="match status" value="1"/>
</dbReference>
<protein>
    <recommendedName>
        <fullName evidence="6">Large ribosomal subunit protein mL49</fullName>
    </recommendedName>
</protein>
<evidence type="ECO:0000256" key="1">
    <source>
        <dbReference type="ARBA" id="ARBA00004173"/>
    </source>
</evidence>
<dbReference type="Gene3D" id="3.30.780.10">
    <property type="entry name" value="SUI1-like domain"/>
    <property type="match status" value="1"/>
</dbReference>
<evidence type="ECO:0000313" key="8">
    <source>
        <dbReference type="EMBL" id="KAK7731856.1"/>
    </source>
</evidence>
<dbReference type="Proteomes" id="UP001430848">
    <property type="component" value="Unassembled WGS sequence"/>
</dbReference>
<keyword evidence="4" id="KW-0496">Mitochondrion</keyword>
<gene>
    <name evidence="8" type="primary">img2</name>
    <name evidence="8" type="ORF">SLS63_005153</name>
</gene>
<dbReference type="GO" id="GO:0005840">
    <property type="term" value="C:ribosome"/>
    <property type="evidence" value="ECO:0007669"/>
    <property type="project" value="UniProtKB-KW"/>
</dbReference>
<evidence type="ECO:0000313" key="9">
    <source>
        <dbReference type="Proteomes" id="UP001430848"/>
    </source>
</evidence>
<keyword evidence="5" id="KW-0687">Ribonucleoprotein</keyword>
<organism evidence="8 9">
    <name type="scientific">Diaporthe eres</name>
    <name type="common">Phomopsis oblonga</name>
    <dbReference type="NCBI Taxonomy" id="83184"/>
    <lineage>
        <taxon>Eukaryota</taxon>
        <taxon>Fungi</taxon>
        <taxon>Dikarya</taxon>
        <taxon>Ascomycota</taxon>
        <taxon>Pezizomycotina</taxon>
        <taxon>Sordariomycetes</taxon>
        <taxon>Sordariomycetidae</taxon>
        <taxon>Diaporthales</taxon>
        <taxon>Diaporthaceae</taxon>
        <taxon>Diaporthe</taxon>
        <taxon>Diaporthe eres species complex</taxon>
    </lineage>
</organism>
<evidence type="ECO:0000256" key="3">
    <source>
        <dbReference type="ARBA" id="ARBA00022980"/>
    </source>
</evidence>
<evidence type="ECO:0000256" key="6">
    <source>
        <dbReference type="ARBA" id="ARBA00035191"/>
    </source>
</evidence>
<evidence type="ECO:0000256" key="7">
    <source>
        <dbReference type="SAM" id="MobiDB-lite"/>
    </source>
</evidence>
<comment type="similarity">
    <text evidence="2">Belongs to the mitochondrion-specific ribosomal protein mL49 family.</text>
</comment>
<accession>A0ABR1PBG8</accession>
<feature type="region of interest" description="Disordered" evidence="7">
    <location>
        <begin position="33"/>
        <end position="60"/>
    </location>
</feature>
<name>A0ABR1PBG8_DIAER</name>
<proteinExistence type="inferred from homology"/>
<feature type="compositionally biased region" description="Low complexity" evidence="7">
    <location>
        <begin position="48"/>
        <end position="58"/>
    </location>
</feature>
<evidence type="ECO:0000256" key="2">
    <source>
        <dbReference type="ARBA" id="ARBA00005677"/>
    </source>
</evidence>
<keyword evidence="3 8" id="KW-0689">Ribosomal protein</keyword>